<reference evidence="1 2" key="1">
    <citation type="submission" date="2022-06" db="EMBL/GenBank/DDBJ databases">
        <title>Isolation of gut microbiota from human fecal samples.</title>
        <authorList>
            <person name="Pamer E.G."/>
            <person name="Barat B."/>
            <person name="Waligurski E."/>
            <person name="Medina S."/>
            <person name="Paddock L."/>
            <person name="Mostad J."/>
        </authorList>
    </citation>
    <scope>NUCLEOTIDE SEQUENCE [LARGE SCALE GENOMIC DNA]</scope>
    <source>
        <strain evidence="1 2">SL.3.17</strain>
    </source>
</reference>
<name>A0ABT1RNB9_9FIRM</name>
<dbReference type="EMBL" id="JANFXK010000007">
    <property type="protein sequence ID" value="MCQ4636674.1"/>
    <property type="molecule type" value="Genomic_DNA"/>
</dbReference>
<dbReference type="RefSeq" id="WP_256131868.1">
    <property type="nucleotide sequence ID" value="NZ_JANFXK010000007.1"/>
</dbReference>
<sequence length="124" mass="14137">MNVVFGGAYQGKLDYAKEQFHTREVFVCSDDLAELDFSKDTIYRLEDFVLACVKEGKEAADYLRDHRRQLQGKTVICTDISQGIVPMEAEMRALREMTGRAMLYLTKEAESVTRVFCGLGQKIK</sequence>
<dbReference type="GO" id="GO:0016301">
    <property type="term" value="F:kinase activity"/>
    <property type="evidence" value="ECO:0007669"/>
    <property type="project" value="UniProtKB-KW"/>
</dbReference>
<organism evidence="1 2">
    <name type="scientific">Anaerovorax odorimutans</name>
    <dbReference type="NCBI Taxonomy" id="109327"/>
    <lineage>
        <taxon>Bacteria</taxon>
        <taxon>Bacillati</taxon>
        <taxon>Bacillota</taxon>
        <taxon>Clostridia</taxon>
        <taxon>Peptostreptococcales</taxon>
        <taxon>Anaerovoracaceae</taxon>
        <taxon>Anaerovorax</taxon>
    </lineage>
</organism>
<evidence type="ECO:0000313" key="2">
    <source>
        <dbReference type="Proteomes" id="UP001524502"/>
    </source>
</evidence>
<gene>
    <name evidence="1" type="ORF">NE619_08025</name>
</gene>
<evidence type="ECO:0000313" key="1">
    <source>
        <dbReference type="EMBL" id="MCQ4636674.1"/>
    </source>
</evidence>
<keyword evidence="1" id="KW-0418">Kinase</keyword>
<dbReference type="GO" id="GO:0016779">
    <property type="term" value="F:nucleotidyltransferase activity"/>
    <property type="evidence" value="ECO:0007669"/>
    <property type="project" value="UniProtKB-KW"/>
</dbReference>
<comment type="caution">
    <text evidence="1">The sequence shown here is derived from an EMBL/GenBank/DDBJ whole genome shotgun (WGS) entry which is preliminary data.</text>
</comment>
<keyword evidence="1" id="KW-0548">Nucleotidyltransferase</keyword>
<keyword evidence="2" id="KW-1185">Reference proteome</keyword>
<dbReference type="InterPro" id="IPR027417">
    <property type="entry name" value="P-loop_NTPase"/>
</dbReference>
<dbReference type="Proteomes" id="UP001524502">
    <property type="component" value="Unassembled WGS sequence"/>
</dbReference>
<proteinExistence type="predicted"/>
<protein>
    <submittedName>
        <fullName evidence="1">Bifunctional adenosylcobinamide kinase/adenosylcobinamide-phosphate guanylyltransferase</fullName>
    </submittedName>
</protein>
<dbReference type="SUPFAM" id="SSF52540">
    <property type="entry name" value="P-loop containing nucleoside triphosphate hydrolases"/>
    <property type="match status" value="1"/>
</dbReference>
<dbReference type="Gene3D" id="3.40.50.300">
    <property type="entry name" value="P-loop containing nucleotide triphosphate hydrolases"/>
    <property type="match status" value="1"/>
</dbReference>
<keyword evidence="1" id="KW-0808">Transferase</keyword>
<accession>A0ABT1RNB9</accession>